<dbReference type="Gene3D" id="1.20.1250.20">
    <property type="entry name" value="MFS general substrate transporter like domains"/>
    <property type="match status" value="1"/>
</dbReference>
<evidence type="ECO:0000256" key="3">
    <source>
        <dbReference type="ARBA" id="ARBA00022475"/>
    </source>
</evidence>
<feature type="transmembrane region" description="Helical" evidence="7">
    <location>
        <begin position="114"/>
        <end position="135"/>
    </location>
</feature>
<evidence type="ECO:0000259" key="8">
    <source>
        <dbReference type="PROSITE" id="PS50850"/>
    </source>
</evidence>
<evidence type="ECO:0000256" key="4">
    <source>
        <dbReference type="ARBA" id="ARBA00022692"/>
    </source>
</evidence>
<gene>
    <name evidence="9" type="ORF">F8566_32330</name>
</gene>
<dbReference type="SUPFAM" id="SSF103473">
    <property type="entry name" value="MFS general substrate transporter"/>
    <property type="match status" value="1"/>
</dbReference>
<keyword evidence="6 7" id="KW-0472">Membrane</keyword>
<reference evidence="9 10" key="1">
    <citation type="submission" date="2019-09" db="EMBL/GenBank/DDBJ databases">
        <title>Actinomadura physcomitrii sp. nov., a novel actinomycete isolated from moss [Physcomitrium sphaericum (Ludw) Fuernr].</title>
        <authorList>
            <person name="Zhuang X."/>
            <person name="Liu C."/>
        </authorList>
    </citation>
    <scope>NUCLEOTIDE SEQUENCE [LARGE SCALE GENOMIC DNA]</scope>
    <source>
        <strain evidence="9 10">HMC1</strain>
    </source>
</reference>
<feature type="transmembrane region" description="Helical" evidence="7">
    <location>
        <begin position="342"/>
        <end position="361"/>
    </location>
</feature>
<dbReference type="EMBL" id="WBMT01000017">
    <property type="protein sequence ID" value="KAB2344024.1"/>
    <property type="molecule type" value="Genomic_DNA"/>
</dbReference>
<feature type="transmembrane region" description="Helical" evidence="7">
    <location>
        <begin position="21"/>
        <end position="45"/>
    </location>
</feature>
<dbReference type="PRINTS" id="PR01036">
    <property type="entry name" value="TCRTETB"/>
</dbReference>
<dbReference type="GO" id="GO:0022857">
    <property type="term" value="F:transmembrane transporter activity"/>
    <property type="evidence" value="ECO:0007669"/>
    <property type="project" value="InterPro"/>
</dbReference>
<evidence type="ECO:0000313" key="9">
    <source>
        <dbReference type="EMBL" id="KAB2344024.1"/>
    </source>
</evidence>
<dbReference type="InterPro" id="IPR020846">
    <property type="entry name" value="MFS_dom"/>
</dbReference>
<feature type="transmembrane region" description="Helical" evidence="7">
    <location>
        <begin position="240"/>
        <end position="256"/>
    </location>
</feature>
<feature type="transmembrane region" description="Helical" evidence="7">
    <location>
        <begin position="147"/>
        <end position="170"/>
    </location>
</feature>
<keyword evidence="5 7" id="KW-1133">Transmembrane helix</keyword>
<dbReference type="Proteomes" id="UP000468735">
    <property type="component" value="Unassembled WGS sequence"/>
</dbReference>
<keyword evidence="3" id="KW-1003">Cell membrane</keyword>
<dbReference type="PANTHER" id="PTHR42718:SF47">
    <property type="entry name" value="METHYL VIOLOGEN RESISTANCE PROTEIN SMVA"/>
    <property type="match status" value="1"/>
</dbReference>
<accession>A0A6H9YII8</accession>
<feature type="domain" description="Major facilitator superfamily (MFS) profile" evidence="8">
    <location>
        <begin position="23"/>
        <end position="511"/>
    </location>
</feature>
<comment type="subcellular location">
    <subcellularLocation>
        <location evidence="1">Cell membrane</location>
        <topology evidence="1">Multi-pass membrane protein</topology>
    </subcellularLocation>
</comment>
<protein>
    <submittedName>
        <fullName evidence="9">MFS transporter</fullName>
    </submittedName>
</protein>
<evidence type="ECO:0000256" key="2">
    <source>
        <dbReference type="ARBA" id="ARBA00022448"/>
    </source>
</evidence>
<feature type="transmembrane region" description="Helical" evidence="7">
    <location>
        <begin position="209"/>
        <end position="228"/>
    </location>
</feature>
<evidence type="ECO:0000256" key="5">
    <source>
        <dbReference type="ARBA" id="ARBA00022989"/>
    </source>
</evidence>
<dbReference type="CDD" id="cd17321">
    <property type="entry name" value="MFS_MMR_MDR_like"/>
    <property type="match status" value="1"/>
</dbReference>
<dbReference type="Gene3D" id="1.20.1720.10">
    <property type="entry name" value="Multidrug resistance protein D"/>
    <property type="match status" value="1"/>
</dbReference>
<dbReference type="GO" id="GO:0005886">
    <property type="term" value="C:plasma membrane"/>
    <property type="evidence" value="ECO:0007669"/>
    <property type="project" value="UniProtKB-SubCell"/>
</dbReference>
<feature type="transmembrane region" description="Helical" evidence="7">
    <location>
        <begin position="89"/>
        <end position="108"/>
    </location>
</feature>
<keyword evidence="4 7" id="KW-0812">Transmembrane</keyword>
<dbReference type="PANTHER" id="PTHR42718">
    <property type="entry name" value="MAJOR FACILITATOR SUPERFAMILY MULTIDRUG TRANSPORTER MFSC"/>
    <property type="match status" value="1"/>
</dbReference>
<feature type="transmembrane region" description="Helical" evidence="7">
    <location>
        <begin position="485"/>
        <end position="506"/>
    </location>
</feature>
<keyword evidence="10" id="KW-1185">Reference proteome</keyword>
<name>A0A6H9YII8_9ACTN</name>
<feature type="transmembrane region" description="Helical" evidence="7">
    <location>
        <begin position="176"/>
        <end position="197"/>
    </location>
</feature>
<dbReference type="AlphaFoldDB" id="A0A6H9YII8"/>
<dbReference type="RefSeq" id="WP_151565652.1">
    <property type="nucleotide sequence ID" value="NZ_WBMT01000017.1"/>
</dbReference>
<feature type="transmembrane region" description="Helical" evidence="7">
    <location>
        <begin position="367"/>
        <end position="392"/>
    </location>
</feature>
<sequence>MSIAQTTVDAASVPPPHPRRWAGLAVLSASLLLVVMDMTILNVALPEISADLRPDSVGLLWMVDVYALVVSGLLVTAANLGDRWGRKRMLLTGFTIFGLASAGVLIVNGTGQVIALRALLGVGGAMIMPSTLSMIRSLFTDPKERATALGVWATMAALGGALGPILGGALLQSFSWHSAFLVNVPVMVVAIIAGLILLPESRNPRPGRWDALGTALSIVGMVALVYAIKHFGKDGFGDTGALVSAAVSVVTLGWFLRRCLRRPDPVLEIRFFRRPAFSAGVLAALTVSIAMAATMLLMAQWMQLVQGYSPLETGLRLLPEAVGAAIASPLAPALASRIGARVVLAGGLAVTGAGYLVIFFWPEPLNYLAVAISLLLVGIGLGSLAIASAVIMAGAPPEKSGSAAAIEETSYELGGTLGVAVLGSVAAAVYRGDLSTEQLAAEGVSGPAAGTVRESLGGAMDVAREAGTAGAELAARAQAAFTESLQWAGLAGGALLIATATVVWLMTPRDLDVSSGHN</sequence>
<proteinExistence type="predicted"/>
<evidence type="ECO:0000256" key="1">
    <source>
        <dbReference type="ARBA" id="ARBA00004651"/>
    </source>
</evidence>
<feature type="transmembrane region" description="Helical" evidence="7">
    <location>
        <begin position="57"/>
        <end position="77"/>
    </location>
</feature>
<organism evidence="9 10">
    <name type="scientific">Actinomadura rudentiformis</name>
    <dbReference type="NCBI Taxonomy" id="359158"/>
    <lineage>
        <taxon>Bacteria</taxon>
        <taxon>Bacillati</taxon>
        <taxon>Actinomycetota</taxon>
        <taxon>Actinomycetes</taxon>
        <taxon>Streptosporangiales</taxon>
        <taxon>Thermomonosporaceae</taxon>
        <taxon>Actinomadura</taxon>
    </lineage>
</organism>
<dbReference type="PROSITE" id="PS50850">
    <property type="entry name" value="MFS"/>
    <property type="match status" value="1"/>
</dbReference>
<evidence type="ECO:0000256" key="7">
    <source>
        <dbReference type="SAM" id="Phobius"/>
    </source>
</evidence>
<feature type="transmembrane region" description="Helical" evidence="7">
    <location>
        <begin position="276"/>
        <end position="297"/>
    </location>
</feature>
<dbReference type="OrthoDB" id="3218509at2"/>
<dbReference type="InterPro" id="IPR011701">
    <property type="entry name" value="MFS"/>
</dbReference>
<keyword evidence="2" id="KW-0813">Transport</keyword>
<comment type="caution">
    <text evidence="9">The sequence shown here is derived from an EMBL/GenBank/DDBJ whole genome shotgun (WGS) entry which is preliminary data.</text>
</comment>
<evidence type="ECO:0000313" key="10">
    <source>
        <dbReference type="Proteomes" id="UP000468735"/>
    </source>
</evidence>
<dbReference type="InterPro" id="IPR036259">
    <property type="entry name" value="MFS_trans_sf"/>
</dbReference>
<dbReference type="Pfam" id="PF07690">
    <property type="entry name" value="MFS_1"/>
    <property type="match status" value="1"/>
</dbReference>
<evidence type="ECO:0000256" key="6">
    <source>
        <dbReference type="ARBA" id="ARBA00023136"/>
    </source>
</evidence>